<dbReference type="GO" id="GO:0003677">
    <property type="term" value="F:DNA binding"/>
    <property type="evidence" value="ECO:0007669"/>
    <property type="project" value="UniProtKB-UniRule"/>
</dbReference>
<dbReference type="GO" id="GO:0006310">
    <property type="term" value="P:DNA recombination"/>
    <property type="evidence" value="ECO:0007669"/>
    <property type="project" value="UniProtKB-KW"/>
</dbReference>
<comment type="caution">
    <text evidence="8">The sequence shown here is derived from an EMBL/GenBank/DDBJ whole genome shotgun (WGS) entry which is preliminary data.</text>
</comment>
<dbReference type="RefSeq" id="WP_089159011.1">
    <property type="nucleotide sequence ID" value="NZ_MTHB01000019.1"/>
</dbReference>
<dbReference type="Pfam" id="PF00589">
    <property type="entry name" value="Phage_integrase"/>
    <property type="match status" value="1"/>
</dbReference>
<dbReference type="EMBL" id="MTHB01000019">
    <property type="protein sequence ID" value="OXC80375.1"/>
    <property type="molecule type" value="Genomic_DNA"/>
</dbReference>
<dbReference type="InterPro" id="IPR044068">
    <property type="entry name" value="CB"/>
</dbReference>
<protein>
    <submittedName>
        <fullName evidence="8">Integrase/recombinase</fullName>
    </submittedName>
</protein>
<dbReference type="PANTHER" id="PTHR30349:SF81">
    <property type="entry name" value="TYROSINE RECOMBINASE XERC"/>
    <property type="match status" value="1"/>
</dbReference>
<keyword evidence="2" id="KW-0229">DNA integration</keyword>
<evidence type="ECO:0000313" key="9">
    <source>
        <dbReference type="Proteomes" id="UP000214720"/>
    </source>
</evidence>
<sequence>MTSSDPAVRFSTLIQQFFMDRLIEQRNVSPRTAASYRDTFRLLFSFAENDLNKSPHKLRLADFNAELILAFLKYLETTRHNAIRSRNARLAAIRSFAHYAALQEPSALPGLQRVLAIPMKRFDRPMVGFLSRDEMQCILAAPAANSWCGQRDQAMLATLYNTGARVSELIAMRVGDVVLDRGACANPHGKGRKERTVPLWASTAKQIRRWLHQIDPDPNQWLFPNRAGGQITRSGVTDRLKLAAAGASIRCPQLKTRSVTPHIVRHATAMHMLQAGVDVTLIALWLGHESTATTHMYIEADLAMKQRALNSIQAPQFKQHRFCPPKDILAFLDGL</sequence>
<name>A0A226XA49_CABSO</name>
<evidence type="ECO:0000256" key="3">
    <source>
        <dbReference type="ARBA" id="ARBA00023125"/>
    </source>
</evidence>
<evidence type="ECO:0000256" key="5">
    <source>
        <dbReference type="PROSITE-ProRule" id="PRU01248"/>
    </source>
</evidence>
<organism evidence="8 9">
    <name type="scientific">Caballeronia sordidicola</name>
    <name type="common">Burkholderia sordidicola</name>
    <dbReference type="NCBI Taxonomy" id="196367"/>
    <lineage>
        <taxon>Bacteria</taxon>
        <taxon>Pseudomonadati</taxon>
        <taxon>Pseudomonadota</taxon>
        <taxon>Betaproteobacteria</taxon>
        <taxon>Burkholderiales</taxon>
        <taxon>Burkholderiaceae</taxon>
        <taxon>Caballeronia</taxon>
    </lineage>
</organism>
<dbReference type="InterPro" id="IPR050090">
    <property type="entry name" value="Tyrosine_recombinase_XerCD"/>
</dbReference>
<keyword evidence="1" id="KW-0159">Chromosome partition</keyword>
<dbReference type="GO" id="GO:0007059">
    <property type="term" value="P:chromosome segregation"/>
    <property type="evidence" value="ECO:0007669"/>
    <property type="project" value="UniProtKB-KW"/>
</dbReference>
<dbReference type="InterPro" id="IPR004107">
    <property type="entry name" value="Integrase_SAM-like_N"/>
</dbReference>
<dbReference type="OrthoDB" id="5415821at2"/>
<keyword evidence="4" id="KW-0233">DNA recombination</keyword>
<gene>
    <name evidence="8" type="ORF">BSU04_02045</name>
</gene>
<evidence type="ECO:0000259" key="7">
    <source>
        <dbReference type="PROSITE" id="PS51900"/>
    </source>
</evidence>
<dbReference type="SUPFAM" id="SSF56349">
    <property type="entry name" value="DNA breaking-rejoining enzymes"/>
    <property type="match status" value="1"/>
</dbReference>
<dbReference type="InterPro" id="IPR013762">
    <property type="entry name" value="Integrase-like_cat_sf"/>
</dbReference>
<dbReference type="Proteomes" id="UP000214720">
    <property type="component" value="Unassembled WGS sequence"/>
</dbReference>
<evidence type="ECO:0000313" key="8">
    <source>
        <dbReference type="EMBL" id="OXC80375.1"/>
    </source>
</evidence>
<dbReference type="GO" id="GO:0015074">
    <property type="term" value="P:DNA integration"/>
    <property type="evidence" value="ECO:0007669"/>
    <property type="project" value="UniProtKB-KW"/>
</dbReference>
<reference evidence="9" key="1">
    <citation type="submission" date="2017-01" db="EMBL/GenBank/DDBJ databases">
        <title>Genome Analysis of Deinococcus marmoris KOPRI26562.</title>
        <authorList>
            <person name="Kim J.H."/>
            <person name="Oh H.-M."/>
        </authorList>
    </citation>
    <scope>NUCLEOTIDE SEQUENCE [LARGE SCALE GENOMIC DNA]</scope>
    <source>
        <strain evidence="9">PAMC 26633</strain>
    </source>
</reference>
<proteinExistence type="predicted"/>
<dbReference type="Gene3D" id="1.10.443.10">
    <property type="entry name" value="Intergrase catalytic core"/>
    <property type="match status" value="1"/>
</dbReference>
<evidence type="ECO:0000256" key="4">
    <source>
        <dbReference type="ARBA" id="ARBA00023172"/>
    </source>
</evidence>
<dbReference type="AlphaFoldDB" id="A0A226XA49"/>
<keyword evidence="3 5" id="KW-0238">DNA-binding</keyword>
<evidence type="ECO:0000256" key="1">
    <source>
        <dbReference type="ARBA" id="ARBA00022829"/>
    </source>
</evidence>
<dbReference type="PROSITE" id="PS51900">
    <property type="entry name" value="CB"/>
    <property type="match status" value="1"/>
</dbReference>
<dbReference type="Gene3D" id="1.10.150.130">
    <property type="match status" value="1"/>
</dbReference>
<dbReference type="InterPro" id="IPR010998">
    <property type="entry name" value="Integrase_recombinase_N"/>
</dbReference>
<dbReference type="PANTHER" id="PTHR30349">
    <property type="entry name" value="PHAGE INTEGRASE-RELATED"/>
    <property type="match status" value="1"/>
</dbReference>
<accession>A0A226XA49</accession>
<dbReference type="Pfam" id="PF02899">
    <property type="entry name" value="Phage_int_SAM_1"/>
    <property type="match status" value="1"/>
</dbReference>
<dbReference type="InterPro" id="IPR002104">
    <property type="entry name" value="Integrase_catalytic"/>
</dbReference>
<dbReference type="PROSITE" id="PS51898">
    <property type="entry name" value="TYR_RECOMBINASE"/>
    <property type="match status" value="1"/>
</dbReference>
<evidence type="ECO:0000259" key="6">
    <source>
        <dbReference type="PROSITE" id="PS51898"/>
    </source>
</evidence>
<feature type="domain" description="Core-binding (CB)" evidence="7">
    <location>
        <begin position="1"/>
        <end position="101"/>
    </location>
</feature>
<evidence type="ECO:0000256" key="2">
    <source>
        <dbReference type="ARBA" id="ARBA00022908"/>
    </source>
</evidence>
<dbReference type="InterPro" id="IPR011010">
    <property type="entry name" value="DNA_brk_join_enz"/>
</dbReference>
<feature type="domain" description="Tyr recombinase" evidence="6">
    <location>
        <begin position="125"/>
        <end position="310"/>
    </location>
</feature>